<comment type="caution">
    <text evidence="1">The sequence shown here is derived from an EMBL/GenBank/DDBJ whole genome shotgun (WGS) entry which is preliminary data.</text>
</comment>
<proteinExistence type="predicted"/>
<dbReference type="AlphaFoldDB" id="A0A8X6TI04"/>
<keyword evidence="2" id="KW-1185">Reference proteome</keyword>
<accession>A0A8X6TI04</accession>
<evidence type="ECO:0000313" key="1">
    <source>
        <dbReference type="EMBL" id="GFT19115.1"/>
    </source>
</evidence>
<reference evidence="1" key="1">
    <citation type="submission" date="2020-08" db="EMBL/GenBank/DDBJ databases">
        <title>Multicomponent nature underlies the extraordinary mechanical properties of spider dragline silk.</title>
        <authorList>
            <person name="Kono N."/>
            <person name="Nakamura H."/>
            <person name="Mori M."/>
            <person name="Yoshida Y."/>
            <person name="Ohtoshi R."/>
            <person name="Malay A.D."/>
            <person name="Moran D.A.P."/>
            <person name="Tomita M."/>
            <person name="Numata K."/>
            <person name="Arakawa K."/>
        </authorList>
    </citation>
    <scope>NUCLEOTIDE SEQUENCE</scope>
</reference>
<protein>
    <submittedName>
        <fullName evidence="1">Uncharacterized protein</fullName>
    </submittedName>
</protein>
<evidence type="ECO:0000313" key="2">
    <source>
        <dbReference type="Proteomes" id="UP000887013"/>
    </source>
</evidence>
<gene>
    <name evidence="1" type="ORF">NPIL_208361</name>
</gene>
<sequence>MGPLFVVNRVKKCAFTRSTMGQLLVVLWRQWTKGGLYLCSACAGIVSDVRTLDSGGLTKAICLVSFVLVLKSFLKCERQTEAVTIVKGSDRVRVTSKKCFTSLFVESLF</sequence>
<organism evidence="1 2">
    <name type="scientific">Nephila pilipes</name>
    <name type="common">Giant wood spider</name>
    <name type="synonym">Nephila maculata</name>
    <dbReference type="NCBI Taxonomy" id="299642"/>
    <lineage>
        <taxon>Eukaryota</taxon>
        <taxon>Metazoa</taxon>
        <taxon>Ecdysozoa</taxon>
        <taxon>Arthropoda</taxon>
        <taxon>Chelicerata</taxon>
        <taxon>Arachnida</taxon>
        <taxon>Araneae</taxon>
        <taxon>Araneomorphae</taxon>
        <taxon>Entelegynae</taxon>
        <taxon>Araneoidea</taxon>
        <taxon>Nephilidae</taxon>
        <taxon>Nephila</taxon>
    </lineage>
</organism>
<name>A0A8X6TI04_NEPPI</name>
<dbReference type="EMBL" id="BMAW01059014">
    <property type="protein sequence ID" value="GFT19115.1"/>
    <property type="molecule type" value="Genomic_DNA"/>
</dbReference>
<dbReference type="Proteomes" id="UP000887013">
    <property type="component" value="Unassembled WGS sequence"/>
</dbReference>